<dbReference type="Pfam" id="PF18970">
    <property type="entry name" value="DUF5709"/>
    <property type="match status" value="1"/>
</dbReference>
<protein>
    <recommendedName>
        <fullName evidence="2">DUF5709 domain-containing protein</fullName>
    </recommendedName>
</protein>
<accession>A0A495JRC2</accession>
<reference evidence="3 4" key="1">
    <citation type="submission" date="2018-10" db="EMBL/GenBank/DDBJ databases">
        <title>Sequencing the genomes of 1000 actinobacteria strains.</title>
        <authorList>
            <person name="Klenk H.-P."/>
        </authorList>
    </citation>
    <scope>NUCLEOTIDE SEQUENCE [LARGE SCALE GENOMIC DNA]</scope>
    <source>
        <strain evidence="3 4">DSM 45175</strain>
    </source>
</reference>
<organism evidence="3 4">
    <name type="scientific">Micromonospora pisi</name>
    <dbReference type="NCBI Taxonomy" id="589240"/>
    <lineage>
        <taxon>Bacteria</taxon>
        <taxon>Bacillati</taxon>
        <taxon>Actinomycetota</taxon>
        <taxon>Actinomycetes</taxon>
        <taxon>Micromonosporales</taxon>
        <taxon>Micromonosporaceae</taxon>
        <taxon>Micromonospora</taxon>
    </lineage>
</organism>
<feature type="domain" description="DUF5709" evidence="2">
    <location>
        <begin position="106"/>
        <end position="153"/>
    </location>
</feature>
<evidence type="ECO:0000313" key="3">
    <source>
        <dbReference type="EMBL" id="RKR91185.1"/>
    </source>
</evidence>
<dbReference type="RefSeq" id="WP_121159324.1">
    <property type="nucleotide sequence ID" value="NZ_RBKT01000001.1"/>
</dbReference>
<feature type="region of interest" description="Disordered" evidence="1">
    <location>
        <begin position="116"/>
        <end position="139"/>
    </location>
</feature>
<evidence type="ECO:0000259" key="2">
    <source>
        <dbReference type="Pfam" id="PF18970"/>
    </source>
</evidence>
<gene>
    <name evidence="3" type="ORF">BDK92_5577</name>
</gene>
<dbReference type="AlphaFoldDB" id="A0A495JRC2"/>
<feature type="region of interest" description="Disordered" evidence="1">
    <location>
        <begin position="1"/>
        <end position="49"/>
    </location>
</feature>
<dbReference type="Proteomes" id="UP000277671">
    <property type="component" value="Unassembled WGS sequence"/>
</dbReference>
<sequence length="155" mass="16363">MTTPDGSAETDVWFPHDEGQLSAEDTLEDRGLDDALDEGYSPPENYRGSTAFGVTAEEASIGESLDQRLTQEVPEQATPWDGPVLRTDLDEDALSREADEFLDANEVGDLRAGRLVAPDEGLGPDVDGESIGSDVGIAGGGASAEEAAMHIVEFP</sequence>
<dbReference type="InterPro" id="IPR043763">
    <property type="entry name" value="DUF5709"/>
</dbReference>
<evidence type="ECO:0000256" key="1">
    <source>
        <dbReference type="SAM" id="MobiDB-lite"/>
    </source>
</evidence>
<dbReference type="OrthoDB" id="3212066at2"/>
<proteinExistence type="predicted"/>
<evidence type="ECO:0000313" key="4">
    <source>
        <dbReference type="Proteomes" id="UP000277671"/>
    </source>
</evidence>
<keyword evidence="4" id="KW-1185">Reference proteome</keyword>
<name>A0A495JRC2_9ACTN</name>
<dbReference type="EMBL" id="RBKT01000001">
    <property type="protein sequence ID" value="RKR91185.1"/>
    <property type="molecule type" value="Genomic_DNA"/>
</dbReference>
<comment type="caution">
    <text evidence="3">The sequence shown here is derived from an EMBL/GenBank/DDBJ whole genome shotgun (WGS) entry which is preliminary data.</text>
</comment>